<dbReference type="PANTHER" id="PTHR30055">
    <property type="entry name" value="HTH-TYPE TRANSCRIPTIONAL REGULATOR RUTR"/>
    <property type="match status" value="1"/>
</dbReference>
<evidence type="ECO:0000313" key="7">
    <source>
        <dbReference type="EMBL" id="MBH5335926.1"/>
    </source>
</evidence>
<evidence type="ECO:0000259" key="6">
    <source>
        <dbReference type="PROSITE" id="PS50977"/>
    </source>
</evidence>
<keyword evidence="2 4" id="KW-0238">DNA-binding</keyword>
<sequence>MTAENETLRSDARRNRARVLDAARSAFAEGGLTVPLGEIARRAGVGAGTVYRHFPSKESLFQAVVEESVRRFAAEARQLARSADPAGAFFGFLTGVVERSCADQALREALGALTEAPYRWRSDALEELGAALEVLLTLAQEAGAVRADADIADIKALLVGALVMERHRSTAGGPGRAVAIVCDGLRRPGRDTDASLPPQRSIVTKPRQSHSPRNGTGSGFRNETRPWTCEVCGGPMRPARTGRPARFCGAACRQKAHRRRVRQDGASSA</sequence>
<evidence type="ECO:0000256" key="3">
    <source>
        <dbReference type="ARBA" id="ARBA00023163"/>
    </source>
</evidence>
<dbReference type="Pfam" id="PF21597">
    <property type="entry name" value="TetR_C_43"/>
    <property type="match status" value="1"/>
</dbReference>
<evidence type="ECO:0000256" key="2">
    <source>
        <dbReference type="ARBA" id="ARBA00023125"/>
    </source>
</evidence>
<evidence type="ECO:0000256" key="5">
    <source>
        <dbReference type="SAM" id="MobiDB-lite"/>
    </source>
</evidence>
<dbReference type="InterPro" id="IPR009057">
    <property type="entry name" value="Homeodomain-like_sf"/>
</dbReference>
<dbReference type="PANTHER" id="PTHR30055:SF234">
    <property type="entry name" value="HTH-TYPE TRANSCRIPTIONAL REGULATOR BETI"/>
    <property type="match status" value="1"/>
</dbReference>
<dbReference type="Gene3D" id="1.10.357.10">
    <property type="entry name" value="Tetracycline Repressor, domain 2"/>
    <property type="match status" value="1"/>
</dbReference>
<dbReference type="SUPFAM" id="SSF46689">
    <property type="entry name" value="Homeodomain-like"/>
    <property type="match status" value="1"/>
</dbReference>
<dbReference type="InterPro" id="IPR036271">
    <property type="entry name" value="Tet_transcr_reg_TetR-rel_C_sf"/>
</dbReference>
<feature type="domain" description="HTH tetR-type" evidence="6">
    <location>
        <begin position="13"/>
        <end position="72"/>
    </location>
</feature>
<dbReference type="EMBL" id="JACYXC010000001">
    <property type="protein sequence ID" value="MBH5335926.1"/>
    <property type="molecule type" value="Genomic_DNA"/>
</dbReference>
<dbReference type="Proteomes" id="UP000807371">
    <property type="component" value="Unassembled WGS sequence"/>
</dbReference>
<evidence type="ECO:0000313" key="8">
    <source>
        <dbReference type="Proteomes" id="UP000807371"/>
    </source>
</evidence>
<feature type="DNA-binding region" description="H-T-H motif" evidence="4">
    <location>
        <begin position="35"/>
        <end position="54"/>
    </location>
</feature>
<dbReference type="PRINTS" id="PR00455">
    <property type="entry name" value="HTHTETR"/>
</dbReference>
<keyword evidence="1" id="KW-0805">Transcription regulation</keyword>
<name>A0ABS0NLA8_9ACTN</name>
<feature type="compositionally biased region" description="Polar residues" evidence="5">
    <location>
        <begin position="209"/>
        <end position="221"/>
    </location>
</feature>
<dbReference type="RefSeq" id="WP_197989408.1">
    <property type="nucleotide sequence ID" value="NZ_JACYXC010000001.1"/>
</dbReference>
<reference evidence="7 8" key="1">
    <citation type="submission" date="2020-09" db="EMBL/GenBank/DDBJ databases">
        <title>Biosynthesis of the nuclear factor of activated T cells inhibitor NFAT-133 and its congeners in Streptomyces pactum.</title>
        <authorList>
            <person name="Zhou W."/>
            <person name="Posri P."/>
            <person name="Abugrain M.E."/>
            <person name="Weisberg A.J."/>
            <person name="Chang J.H."/>
            <person name="Mahmud T."/>
        </authorList>
    </citation>
    <scope>NUCLEOTIDE SEQUENCE [LARGE SCALE GENOMIC DNA]</scope>
    <source>
        <strain evidence="7 8">ATCC 27456</strain>
    </source>
</reference>
<dbReference type="InterPro" id="IPR050109">
    <property type="entry name" value="HTH-type_TetR-like_transc_reg"/>
</dbReference>
<dbReference type="InterPro" id="IPR001647">
    <property type="entry name" value="HTH_TetR"/>
</dbReference>
<proteinExistence type="predicted"/>
<keyword evidence="3" id="KW-0804">Transcription</keyword>
<gene>
    <name evidence="7" type="ORF">IHE55_14475</name>
</gene>
<dbReference type="InterPro" id="IPR049445">
    <property type="entry name" value="TetR_SbtR-like_C"/>
</dbReference>
<accession>A0ABS0NLA8</accession>
<keyword evidence="8" id="KW-1185">Reference proteome</keyword>
<comment type="caution">
    <text evidence="7">The sequence shown here is derived from an EMBL/GenBank/DDBJ whole genome shotgun (WGS) entry which is preliminary data.</text>
</comment>
<evidence type="ECO:0000256" key="4">
    <source>
        <dbReference type="PROSITE-ProRule" id="PRU00335"/>
    </source>
</evidence>
<protein>
    <submittedName>
        <fullName evidence="7">TetR/AcrR family transcriptional regulator</fullName>
    </submittedName>
</protein>
<dbReference type="Pfam" id="PF00440">
    <property type="entry name" value="TetR_N"/>
    <property type="match status" value="1"/>
</dbReference>
<organism evidence="7 8">
    <name type="scientific">Streptomyces pactum</name>
    <dbReference type="NCBI Taxonomy" id="68249"/>
    <lineage>
        <taxon>Bacteria</taxon>
        <taxon>Bacillati</taxon>
        <taxon>Actinomycetota</taxon>
        <taxon>Actinomycetes</taxon>
        <taxon>Kitasatosporales</taxon>
        <taxon>Streptomycetaceae</taxon>
        <taxon>Streptomyces</taxon>
    </lineage>
</organism>
<dbReference type="SUPFAM" id="SSF48498">
    <property type="entry name" value="Tetracyclin repressor-like, C-terminal domain"/>
    <property type="match status" value="1"/>
</dbReference>
<dbReference type="PROSITE" id="PS50977">
    <property type="entry name" value="HTH_TETR_2"/>
    <property type="match status" value="1"/>
</dbReference>
<feature type="region of interest" description="Disordered" evidence="5">
    <location>
        <begin position="189"/>
        <end position="225"/>
    </location>
</feature>
<evidence type="ECO:0000256" key="1">
    <source>
        <dbReference type="ARBA" id="ARBA00023015"/>
    </source>
</evidence>